<dbReference type="CDD" id="cd00593">
    <property type="entry name" value="RIBOc"/>
    <property type="match status" value="1"/>
</dbReference>
<dbReference type="GO" id="GO:0006396">
    <property type="term" value="P:RNA processing"/>
    <property type="evidence" value="ECO:0007669"/>
    <property type="project" value="InterPro"/>
</dbReference>
<dbReference type="SMART" id="SM00535">
    <property type="entry name" value="RIBOc"/>
    <property type="match status" value="1"/>
</dbReference>
<organism evidence="2">
    <name type="scientific">viral metagenome</name>
    <dbReference type="NCBI Taxonomy" id="1070528"/>
    <lineage>
        <taxon>unclassified sequences</taxon>
        <taxon>metagenomes</taxon>
        <taxon>organismal metagenomes</taxon>
    </lineage>
</organism>
<evidence type="ECO:0000313" key="2">
    <source>
        <dbReference type="EMBL" id="QHS93056.1"/>
    </source>
</evidence>
<feature type="domain" description="RNase III" evidence="1">
    <location>
        <begin position="30"/>
        <end position="101"/>
    </location>
</feature>
<dbReference type="SUPFAM" id="SSF69065">
    <property type="entry name" value="RNase III domain-like"/>
    <property type="match status" value="1"/>
</dbReference>
<name>A0A6C0BLJ2_9ZZZZ</name>
<dbReference type="GO" id="GO:0004525">
    <property type="term" value="F:ribonuclease III activity"/>
    <property type="evidence" value="ECO:0007669"/>
    <property type="project" value="InterPro"/>
</dbReference>
<proteinExistence type="predicted"/>
<dbReference type="PROSITE" id="PS50142">
    <property type="entry name" value="RNASE_3_2"/>
    <property type="match status" value="1"/>
</dbReference>
<dbReference type="Gene3D" id="1.10.1520.10">
    <property type="entry name" value="Ribonuclease III domain"/>
    <property type="match status" value="1"/>
</dbReference>
<dbReference type="EMBL" id="MN739195">
    <property type="protein sequence ID" value="QHS93056.1"/>
    <property type="molecule type" value="Genomic_DNA"/>
</dbReference>
<dbReference type="InterPro" id="IPR000999">
    <property type="entry name" value="RNase_III_dom"/>
</dbReference>
<evidence type="ECO:0000259" key="1">
    <source>
        <dbReference type="PROSITE" id="PS50142"/>
    </source>
</evidence>
<protein>
    <recommendedName>
        <fullName evidence="1">RNase III domain-containing protein</fullName>
    </recommendedName>
</protein>
<reference evidence="2" key="1">
    <citation type="journal article" date="2020" name="Nature">
        <title>Giant virus diversity and host interactions through global metagenomics.</title>
        <authorList>
            <person name="Schulz F."/>
            <person name="Roux S."/>
            <person name="Paez-Espino D."/>
            <person name="Jungbluth S."/>
            <person name="Walsh D.A."/>
            <person name="Denef V.J."/>
            <person name="McMahon K.D."/>
            <person name="Konstantinidis K.T."/>
            <person name="Eloe-Fadrosh E.A."/>
            <person name="Kyrpides N.C."/>
            <person name="Woyke T."/>
        </authorList>
    </citation>
    <scope>NUCLEOTIDE SEQUENCE</scope>
    <source>
        <strain evidence="2">GVMAG-M-3300017651-5</strain>
    </source>
</reference>
<sequence length="194" mass="22084">MLSIVLPSSLHGNKHIQGAMEIIDDLSERAKDILKFRGTILNDIPNEFIYVAFIGRDASSRLHPDIVTRLMEVTGYSDYEALEFLGDSVYELVMSEELLRHSKTADQAAILGNSARSNKLMASMMRSVHLCDDLVDEKKCADRFEAIIGALYLFLESRGLDSIQVIGSWLNSIWKLNQIYRDTFNVRRIHDYLV</sequence>
<dbReference type="AlphaFoldDB" id="A0A6C0BLJ2"/>
<dbReference type="InterPro" id="IPR036389">
    <property type="entry name" value="RNase_III_sf"/>
</dbReference>
<accession>A0A6C0BLJ2</accession>